<reference evidence="3 4" key="1">
    <citation type="submission" date="2024-07" db="EMBL/GenBank/DDBJ databases">
        <title>Section-level genome sequencing and comparative genomics of Aspergillus sections Usti and Cavernicolus.</title>
        <authorList>
            <consortium name="Lawrence Berkeley National Laboratory"/>
            <person name="Nybo J.L."/>
            <person name="Vesth T.C."/>
            <person name="Theobald S."/>
            <person name="Frisvad J.C."/>
            <person name="Larsen T.O."/>
            <person name="Kjaerboelling I."/>
            <person name="Rothschild-Mancinelli K."/>
            <person name="Lyhne E.K."/>
            <person name="Kogle M.E."/>
            <person name="Barry K."/>
            <person name="Clum A."/>
            <person name="Na H."/>
            <person name="Ledsgaard L."/>
            <person name="Lin J."/>
            <person name="Lipzen A."/>
            <person name="Kuo A."/>
            <person name="Riley R."/>
            <person name="Mondo S."/>
            <person name="LaButti K."/>
            <person name="Haridas S."/>
            <person name="Pangalinan J."/>
            <person name="Salamov A.A."/>
            <person name="Simmons B.A."/>
            <person name="Magnuson J.K."/>
            <person name="Chen J."/>
            <person name="Drula E."/>
            <person name="Henrissat B."/>
            <person name="Wiebenga A."/>
            <person name="Lubbers R.J."/>
            <person name="Gomes A.C."/>
            <person name="Macurrencykelacurrency M.R."/>
            <person name="Stajich J."/>
            <person name="Grigoriev I.V."/>
            <person name="Mortensen U.H."/>
            <person name="De vries R.P."/>
            <person name="Baker S.E."/>
            <person name="Andersen M.R."/>
        </authorList>
    </citation>
    <scope>NUCLEOTIDE SEQUENCE [LARGE SCALE GENOMIC DNA]</scope>
    <source>
        <strain evidence="3 4">CBS 756.74</strain>
    </source>
</reference>
<evidence type="ECO:0000256" key="2">
    <source>
        <dbReference type="SAM" id="Phobius"/>
    </source>
</evidence>
<keyword evidence="2" id="KW-1133">Transmembrane helix</keyword>
<organism evidence="3 4">
    <name type="scientific">Aspergillus pseudodeflectus</name>
    <dbReference type="NCBI Taxonomy" id="176178"/>
    <lineage>
        <taxon>Eukaryota</taxon>
        <taxon>Fungi</taxon>
        <taxon>Dikarya</taxon>
        <taxon>Ascomycota</taxon>
        <taxon>Pezizomycotina</taxon>
        <taxon>Eurotiomycetes</taxon>
        <taxon>Eurotiomycetidae</taxon>
        <taxon>Eurotiales</taxon>
        <taxon>Aspergillaceae</taxon>
        <taxon>Aspergillus</taxon>
        <taxon>Aspergillus subgen. Nidulantes</taxon>
    </lineage>
</organism>
<keyword evidence="2" id="KW-0472">Membrane</keyword>
<dbReference type="GeneID" id="98162391"/>
<keyword evidence="4" id="KW-1185">Reference proteome</keyword>
<feature type="transmembrane region" description="Helical" evidence="2">
    <location>
        <begin position="89"/>
        <end position="107"/>
    </location>
</feature>
<sequence>MFLTRGQQRERPATDYERWLNNDTPDPDSIPQFEPVTEHGVVMHRHGQRPTAVPYAEVDIINGFDQYDPSNVPPPNYHDVSRRPRVPDIITFYGALLVLLFLLKYFVQTLLRQLRRGREEPDRPFATRRSNQVPSIVVSDSELKKG</sequence>
<protein>
    <submittedName>
        <fullName evidence="3">Uncharacterized protein</fullName>
    </submittedName>
</protein>
<accession>A0ABR4JEX4</accession>
<dbReference type="EMBL" id="JBFXLR010000083">
    <property type="protein sequence ID" value="KAL2838583.1"/>
    <property type="molecule type" value="Genomic_DNA"/>
</dbReference>
<dbReference type="RefSeq" id="XP_070893095.1">
    <property type="nucleotide sequence ID" value="XM_071047227.1"/>
</dbReference>
<proteinExistence type="predicted"/>
<feature type="compositionally biased region" description="Basic and acidic residues" evidence="1">
    <location>
        <begin position="7"/>
        <end position="20"/>
    </location>
</feature>
<evidence type="ECO:0000256" key="1">
    <source>
        <dbReference type="SAM" id="MobiDB-lite"/>
    </source>
</evidence>
<keyword evidence="2" id="KW-0812">Transmembrane</keyword>
<comment type="caution">
    <text evidence="3">The sequence shown here is derived from an EMBL/GenBank/DDBJ whole genome shotgun (WGS) entry which is preliminary data.</text>
</comment>
<evidence type="ECO:0000313" key="4">
    <source>
        <dbReference type="Proteomes" id="UP001610444"/>
    </source>
</evidence>
<gene>
    <name evidence="3" type="ORF">BJX68DRAFT_272527</name>
</gene>
<feature type="region of interest" description="Disordered" evidence="1">
    <location>
        <begin position="1"/>
        <end position="31"/>
    </location>
</feature>
<evidence type="ECO:0000313" key="3">
    <source>
        <dbReference type="EMBL" id="KAL2838583.1"/>
    </source>
</evidence>
<dbReference type="Proteomes" id="UP001610444">
    <property type="component" value="Unassembled WGS sequence"/>
</dbReference>
<feature type="region of interest" description="Disordered" evidence="1">
    <location>
        <begin position="118"/>
        <end position="146"/>
    </location>
</feature>
<name>A0ABR4JEX4_9EURO</name>